<dbReference type="STRING" id="6205.A0A0R3WSN4"/>
<proteinExistence type="predicted"/>
<organism evidence="3">
    <name type="scientific">Hydatigena taeniaeformis</name>
    <name type="common">Feline tapeworm</name>
    <name type="synonym">Taenia taeniaeformis</name>
    <dbReference type="NCBI Taxonomy" id="6205"/>
    <lineage>
        <taxon>Eukaryota</taxon>
        <taxon>Metazoa</taxon>
        <taxon>Spiralia</taxon>
        <taxon>Lophotrochozoa</taxon>
        <taxon>Platyhelminthes</taxon>
        <taxon>Cestoda</taxon>
        <taxon>Eucestoda</taxon>
        <taxon>Cyclophyllidea</taxon>
        <taxon>Taeniidae</taxon>
        <taxon>Hydatigera</taxon>
    </lineage>
</organism>
<accession>A0A0R3WSN4</accession>
<reference evidence="3" key="1">
    <citation type="submission" date="2017-02" db="UniProtKB">
        <authorList>
            <consortium name="WormBaseParasite"/>
        </authorList>
    </citation>
    <scope>IDENTIFICATION</scope>
</reference>
<dbReference type="WBParaSite" id="TTAC_0000377401-mRNA-1">
    <property type="protein sequence ID" value="TTAC_0000377401-mRNA-1"/>
    <property type="gene ID" value="TTAC_0000377401"/>
</dbReference>
<sequence>MSIVSQFFLRRPTRTAEQRSPGKGGRRIVNSLLRLDAPVSPRGPVIHDANGIQAHINHRVLLGDFQDTVSRSRRAAEREDFRNLSVHHAGGGEKEDDKRWQAGLRDGKTGSAIKDVVGSAITLEEVSSEEEEEEVRRMEFAESILLNHGESRITFTYLQFLKYFRYFLATNRQGTLITLIYIRHMNLRSKEVAQAFEASHCTTLLLNLLSVDDPPVQIAAMRVLDKASTFIYFARLIVHLGGVRPLLNNLHHPNIHMKRSAGRIIGNLCVLKKVRVLLARMDAIKPIVCLLNENTKKIVTMHTDYERKVRMALAFNTSPENDLRVKINRLKQQVDSNRRMTDSLLRVLGVILCAVSKNAEGRLALRQTGIVSVFAVLIPLARSDILEHIMSTLQACCVDAYFRIAILTEGILPHLLDLLQNSTLAVKLPCTLTLAQCANERAIREGIRKMNGLDTIVRMLRWELKNANGALDSIHIGCMARGQSFDEDGFANSLLRGRDRAEAKVTGQHQKINFSMQKVSNMKNPRGERTAEQKEREQTLGVLHETLLVGLTDLIWKASLSREIVMILQEKQVYDDLVRLIIELPRLFGPFRRPITTA</sequence>
<dbReference type="Proteomes" id="UP000274429">
    <property type="component" value="Unassembled WGS sequence"/>
</dbReference>
<dbReference type="PANTHER" id="PTHR46241">
    <property type="entry name" value="ARMADILLO REPEAT-CONTAINING PROTEIN 4 ARMC4"/>
    <property type="match status" value="1"/>
</dbReference>
<dbReference type="AlphaFoldDB" id="A0A0R3WSN4"/>
<name>A0A0R3WSN4_HYDTA</name>
<protein>
    <submittedName>
        <fullName evidence="3">RICTOR_N domain-containing protein</fullName>
    </submittedName>
</protein>
<dbReference type="InterPro" id="IPR016024">
    <property type="entry name" value="ARM-type_fold"/>
</dbReference>
<dbReference type="PANTHER" id="PTHR46241:SF1">
    <property type="entry name" value="OUTER DYNEIN ARM-DOCKING COMPLEX SUBUNIT 2"/>
    <property type="match status" value="1"/>
</dbReference>
<dbReference type="EMBL" id="UYWX01002990">
    <property type="protein sequence ID" value="VDM23300.1"/>
    <property type="molecule type" value="Genomic_DNA"/>
</dbReference>
<keyword evidence="2" id="KW-1185">Reference proteome</keyword>
<dbReference type="OrthoDB" id="7537227at2759"/>
<dbReference type="InterPro" id="IPR011989">
    <property type="entry name" value="ARM-like"/>
</dbReference>
<evidence type="ECO:0000313" key="1">
    <source>
        <dbReference type="EMBL" id="VDM23300.1"/>
    </source>
</evidence>
<dbReference type="SUPFAM" id="SSF48371">
    <property type="entry name" value="ARM repeat"/>
    <property type="match status" value="1"/>
</dbReference>
<evidence type="ECO:0000313" key="2">
    <source>
        <dbReference type="Proteomes" id="UP000274429"/>
    </source>
</evidence>
<gene>
    <name evidence="1" type="ORF">TTAC_LOCUS3758</name>
</gene>
<evidence type="ECO:0000313" key="3">
    <source>
        <dbReference type="WBParaSite" id="TTAC_0000377401-mRNA-1"/>
    </source>
</evidence>
<dbReference type="Gene3D" id="1.25.10.10">
    <property type="entry name" value="Leucine-rich Repeat Variant"/>
    <property type="match status" value="2"/>
</dbReference>
<reference evidence="1 2" key="2">
    <citation type="submission" date="2018-11" db="EMBL/GenBank/DDBJ databases">
        <authorList>
            <consortium name="Pathogen Informatics"/>
        </authorList>
    </citation>
    <scope>NUCLEOTIDE SEQUENCE [LARGE SCALE GENOMIC DNA]</scope>
</reference>